<proteinExistence type="predicted"/>
<dbReference type="Proteomes" id="UP000252458">
    <property type="component" value="Unassembled WGS sequence"/>
</dbReference>
<protein>
    <submittedName>
        <fullName evidence="1">Uncharacterized protein</fullName>
    </submittedName>
</protein>
<organism evidence="1 2">
    <name type="scientific">Burkholderia reimsis</name>
    <dbReference type="NCBI Taxonomy" id="2234132"/>
    <lineage>
        <taxon>Bacteria</taxon>
        <taxon>Pseudomonadati</taxon>
        <taxon>Pseudomonadota</taxon>
        <taxon>Betaproteobacteria</taxon>
        <taxon>Burkholderiales</taxon>
        <taxon>Burkholderiaceae</taxon>
        <taxon>Burkholderia</taxon>
    </lineage>
</organism>
<evidence type="ECO:0000313" key="1">
    <source>
        <dbReference type="EMBL" id="RBB36981.1"/>
    </source>
</evidence>
<gene>
    <name evidence="1" type="ORF">DPV79_23565</name>
</gene>
<evidence type="ECO:0000313" key="2">
    <source>
        <dbReference type="Proteomes" id="UP000252458"/>
    </source>
</evidence>
<dbReference type="EMBL" id="QMFZ01000021">
    <property type="protein sequence ID" value="RBB36981.1"/>
    <property type="molecule type" value="Genomic_DNA"/>
</dbReference>
<name>A0A365QR06_9BURK</name>
<comment type="caution">
    <text evidence="1">The sequence shown here is derived from an EMBL/GenBank/DDBJ whole genome shotgun (WGS) entry which is preliminary data.</text>
</comment>
<reference evidence="1 2" key="1">
    <citation type="submission" date="2018-06" db="EMBL/GenBank/DDBJ databases">
        <title>Draft genome sequence of Burkholderia reimsis strain BE51 isolated from a French agricultural soil.</title>
        <authorList>
            <person name="Esmaeel Q."/>
        </authorList>
    </citation>
    <scope>NUCLEOTIDE SEQUENCE [LARGE SCALE GENOMIC DNA]</scope>
    <source>
        <strain evidence="1 2">BE51</strain>
    </source>
</reference>
<dbReference type="AlphaFoldDB" id="A0A365QR06"/>
<keyword evidence="2" id="KW-1185">Reference proteome</keyword>
<sequence>MSHANVQIARGIEIREFRVAAGGSATDELRLILFIADSLHALRRSYSWRIRRRAKCWLRGLHMQVIMGKGQRH</sequence>
<accession>A0A365QR06</accession>